<evidence type="ECO:0000313" key="2">
    <source>
        <dbReference type="Proteomes" id="UP000085678"/>
    </source>
</evidence>
<dbReference type="OrthoDB" id="17255at2759"/>
<keyword evidence="2" id="KW-1185">Reference proteome</keyword>
<dbReference type="KEGG" id="lak:106169583"/>
<dbReference type="GO" id="GO:0030151">
    <property type="term" value="F:molybdenum ion binding"/>
    <property type="evidence" value="ECO:0007669"/>
    <property type="project" value="InterPro"/>
</dbReference>
<dbReference type="Proteomes" id="UP000085678">
    <property type="component" value="Unplaced"/>
</dbReference>
<reference evidence="3" key="1">
    <citation type="submission" date="2025-08" db="UniProtKB">
        <authorList>
            <consortium name="RefSeq"/>
        </authorList>
    </citation>
    <scope>IDENTIFICATION</scope>
    <source>
        <tissue evidence="3">Gonads</tissue>
    </source>
</reference>
<dbReference type="GO" id="GO:0030170">
    <property type="term" value="F:pyridoxal phosphate binding"/>
    <property type="evidence" value="ECO:0007669"/>
    <property type="project" value="InterPro"/>
</dbReference>
<dbReference type="Pfam" id="PF03473">
    <property type="entry name" value="MOSC"/>
    <property type="match status" value="1"/>
</dbReference>
<dbReference type="GO" id="GO:0003824">
    <property type="term" value="F:catalytic activity"/>
    <property type="evidence" value="ECO:0007669"/>
    <property type="project" value="InterPro"/>
</dbReference>
<proteinExistence type="predicted"/>
<protein>
    <submittedName>
        <fullName evidence="3">Mitochondrial amidoxime-reducing component 1</fullName>
    </submittedName>
</protein>
<dbReference type="RefSeq" id="XP_013404529.1">
    <property type="nucleotide sequence ID" value="XM_013549075.2"/>
</dbReference>
<dbReference type="InterPro" id="IPR011037">
    <property type="entry name" value="Pyrv_Knase-like_insert_dom_sf"/>
</dbReference>
<dbReference type="SUPFAM" id="SSF141673">
    <property type="entry name" value="MOSC N-terminal domain-like"/>
    <property type="match status" value="1"/>
</dbReference>
<organism evidence="2 3">
    <name type="scientific">Lingula anatina</name>
    <name type="common">Brachiopod</name>
    <name type="synonym">Lingula unguis</name>
    <dbReference type="NCBI Taxonomy" id="7574"/>
    <lineage>
        <taxon>Eukaryota</taxon>
        <taxon>Metazoa</taxon>
        <taxon>Spiralia</taxon>
        <taxon>Lophotrochozoa</taxon>
        <taxon>Brachiopoda</taxon>
        <taxon>Linguliformea</taxon>
        <taxon>Lingulata</taxon>
        <taxon>Lingulida</taxon>
        <taxon>Linguloidea</taxon>
        <taxon>Lingulidae</taxon>
        <taxon>Lingula</taxon>
    </lineage>
</organism>
<accession>A0A1S3J3T6</accession>
<evidence type="ECO:0000259" key="1">
    <source>
        <dbReference type="PROSITE" id="PS51340"/>
    </source>
</evidence>
<dbReference type="PANTHER" id="PTHR14237">
    <property type="entry name" value="MOLYBDOPTERIN COFACTOR SULFURASE MOSC"/>
    <property type="match status" value="1"/>
</dbReference>
<dbReference type="FunCoup" id="A0A1S3J3T6">
    <property type="interactions" value="50"/>
</dbReference>
<dbReference type="PROSITE" id="PS51340">
    <property type="entry name" value="MOSC"/>
    <property type="match status" value="1"/>
</dbReference>
<dbReference type="InterPro" id="IPR005302">
    <property type="entry name" value="MoCF_Sase_C"/>
</dbReference>
<gene>
    <name evidence="3" type="primary">LOC106169583</name>
</gene>
<dbReference type="InterPro" id="IPR005303">
    <property type="entry name" value="MOCOS_middle"/>
</dbReference>
<dbReference type="GeneID" id="106169583"/>
<name>A0A1S3J3T6_LINAN</name>
<evidence type="ECO:0000313" key="3">
    <source>
        <dbReference type="RefSeq" id="XP_013404529.1"/>
    </source>
</evidence>
<dbReference type="AlphaFoldDB" id="A0A1S3J3T6"/>
<dbReference type="Pfam" id="PF03476">
    <property type="entry name" value="MOSC_N"/>
    <property type="match status" value="1"/>
</dbReference>
<sequence>MEVDEAACIFASLLLNSVFKFITLYWINKKRRSEPVCVGEISSLYVYPVKSCAGIKVEEMDCTRHGSRTGAVTDRHWMIVDKNGKFLSQRKLPRLALVQPSITGNKLSLDAPGMNTLKLDILQPVNRDKIVKCSIWDVEVSAMSCGAEADKWFSAFLQRPDTRLVCAHPDITDCMRQLNKNLGTDPVLSYPKDQDVVAFADWAPFMLLSENSIADVNTRLSKKVEVRNFRPNFLVKDCGAYAEDSWHELYIGKETKFRNVRLGTRCTLTTVDPDKGEKDKDMEPLKTLRNYRLHPGCGDAPVFAINLVVDNVGKVCVGDKVFATMF</sequence>
<dbReference type="STRING" id="7574.A0A1S3J3T6"/>
<dbReference type="SUPFAM" id="SSF50800">
    <property type="entry name" value="PK beta-barrel domain-like"/>
    <property type="match status" value="1"/>
</dbReference>
<dbReference type="PANTHER" id="PTHR14237:SF19">
    <property type="entry name" value="MITOCHONDRIAL AMIDOXIME REDUCING COMPONENT 1"/>
    <property type="match status" value="1"/>
</dbReference>
<dbReference type="OMA" id="CCPLMIL"/>
<feature type="domain" description="MOSC" evidence="1">
    <location>
        <begin position="176"/>
        <end position="324"/>
    </location>
</feature>
<dbReference type="InParanoid" id="A0A1S3J3T6"/>